<evidence type="ECO:0000256" key="5">
    <source>
        <dbReference type="ARBA" id="ARBA00022723"/>
    </source>
</evidence>
<reference evidence="17 18" key="1">
    <citation type="submission" date="2016-11" db="EMBL/GenBank/DDBJ databases">
        <authorList>
            <person name="Jaros S."/>
            <person name="Januszkiewicz K."/>
            <person name="Wedrychowicz H."/>
        </authorList>
    </citation>
    <scope>NUCLEOTIDE SEQUENCE [LARGE SCALE GENOMIC DNA]</scope>
    <source>
        <strain evidence="17 18">DSM 21120</strain>
    </source>
</reference>
<comment type="subcellular location">
    <subcellularLocation>
        <location evidence="1 14">Cytoplasm</location>
    </subcellularLocation>
</comment>
<organism evidence="17 18">
    <name type="scientific">Anaerosphaera aminiphila DSM 21120</name>
    <dbReference type="NCBI Taxonomy" id="1120995"/>
    <lineage>
        <taxon>Bacteria</taxon>
        <taxon>Bacillati</taxon>
        <taxon>Bacillota</taxon>
        <taxon>Tissierellia</taxon>
        <taxon>Tissierellales</taxon>
        <taxon>Peptoniphilaceae</taxon>
        <taxon>Anaerosphaera</taxon>
    </lineage>
</organism>
<keyword evidence="18" id="KW-1185">Reference proteome</keyword>
<keyword evidence="15" id="KW-0175">Coiled coil</keyword>
<dbReference type="PANTHER" id="PTHR11777">
    <property type="entry name" value="ALANYL-TRNA SYNTHETASE"/>
    <property type="match status" value="1"/>
</dbReference>
<evidence type="ECO:0000256" key="1">
    <source>
        <dbReference type="ARBA" id="ARBA00004496"/>
    </source>
</evidence>
<keyword evidence="8 14" id="KW-0067">ATP-binding</keyword>
<feature type="binding site" evidence="14">
    <location>
        <position position="576"/>
    </location>
    <ligand>
        <name>Zn(2+)</name>
        <dbReference type="ChEBI" id="CHEBI:29105"/>
    </ligand>
</feature>
<dbReference type="InterPro" id="IPR050058">
    <property type="entry name" value="Ala-tRNA_ligase"/>
</dbReference>
<dbReference type="GO" id="GO:0006419">
    <property type="term" value="P:alanyl-tRNA aminoacylation"/>
    <property type="evidence" value="ECO:0007669"/>
    <property type="project" value="UniProtKB-UniRule"/>
</dbReference>
<dbReference type="AlphaFoldDB" id="A0A1M5NNI6"/>
<evidence type="ECO:0000256" key="10">
    <source>
        <dbReference type="ARBA" id="ARBA00022917"/>
    </source>
</evidence>
<comment type="function">
    <text evidence="12 14">Catalyzes the attachment of alanine to tRNA(Ala) in a two-step reaction: alanine is first activated by ATP to form Ala-AMP and then transferred to the acceptor end of tRNA(Ala). Also edits incorrectly charged Ser-tRNA(Ala) and Gly-tRNA(Ala) via its editing domain.</text>
</comment>
<dbReference type="NCBIfam" id="TIGR00344">
    <property type="entry name" value="alaS"/>
    <property type="match status" value="1"/>
</dbReference>
<dbReference type="FunFam" id="3.30.980.10:FF:000004">
    <property type="entry name" value="Alanine--tRNA ligase, cytoplasmic"/>
    <property type="match status" value="1"/>
</dbReference>
<dbReference type="InterPro" id="IPR018165">
    <property type="entry name" value="Ala-tRNA-synth_IIc_core"/>
</dbReference>
<keyword evidence="9 14" id="KW-0694">RNA-binding</keyword>
<gene>
    <name evidence="14" type="primary">alaS</name>
    <name evidence="17" type="ORF">SAMN02745245_00010</name>
</gene>
<dbReference type="STRING" id="1120995.SAMN02745245_00010"/>
<keyword evidence="6 14" id="KW-0547">Nucleotide-binding</keyword>
<dbReference type="EMBL" id="FQXI01000001">
    <property type="protein sequence ID" value="SHG91005.1"/>
    <property type="molecule type" value="Genomic_DNA"/>
</dbReference>
<keyword evidence="10 14" id="KW-0648">Protein biosynthesis</keyword>
<keyword evidence="11 14" id="KW-0030">Aminoacyl-tRNA synthetase</keyword>
<dbReference type="FunFam" id="3.30.930.10:FF:000004">
    <property type="entry name" value="Alanine--tRNA ligase"/>
    <property type="match status" value="1"/>
</dbReference>
<proteinExistence type="inferred from homology"/>
<dbReference type="SMART" id="SM00863">
    <property type="entry name" value="tRNA_SAD"/>
    <property type="match status" value="1"/>
</dbReference>
<dbReference type="InterPro" id="IPR018162">
    <property type="entry name" value="Ala-tRNA-ligase_IIc_anticod-bd"/>
</dbReference>
<dbReference type="InterPro" id="IPR018163">
    <property type="entry name" value="Thr/Ala-tRNA-synth_IIc_edit"/>
</dbReference>
<dbReference type="GO" id="GO:0016740">
    <property type="term" value="F:transferase activity"/>
    <property type="evidence" value="ECO:0007669"/>
    <property type="project" value="UniProtKB-ARBA"/>
</dbReference>
<dbReference type="FunFam" id="3.30.54.20:FF:000001">
    <property type="entry name" value="Alanine--tRNA ligase"/>
    <property type="match status" value="1"/>
</dbReference>
<comment type="catalytic activity">
    <reaction evidence="13 14">
        <text>tRNA(Ala) + L-alanine + ATP = L-alanyl-tRNA(Ala) + AMP + diphosphate</text>
        <dbReference type="Rhea" id="RHEA:12540"/>
        <dbReference type="Rhea" id="RHEA-COMP:9657"/>
        <dbReference type="Rhea" id="RHEA-COMP:9923"/>
        <dbReference type="ChEBI" id="CHEBI:30616"/>
        <dbReference type="ChEBI" id="CHEBI:33019"/>
        <dbReference type="ChEBI" id="CHEBI:57972"/>
        <dbReference type="ChEBI" id="CHEBI:78442"/>
        <dbReference type="ChEBI" id="CHEBI:78497"/>
        <dbReference type="ChEBI" id="CHEBI:456215"/>
        <dbReference type="EC" id="6.1.1.7"/>
    </reaction>
</comment>
<dbReference type="GO" id="GO:0002161">
    <property type="term" value="F:aminoacyl-tRNA deacylase activity"/>
    <property type="evidence" value="ECO:0007669"/>
    <property type="project" value="TreeGrafter"/>
</dbReference>
<dbReference type="SUPFAM" id="SSF55186">
    <property type="entry name" value="ThrRS/AlaRS common domain"/>
    <property type="match status" value="1"/>
</dbReference>
<dbReference type="GO" id="GO:0008270">
    <property type="term" value="F:zinc ion binding"/>
    <property type="evidence" value="ECO:0007669"/>
    <property type="project" value="UniProtKB-UniRule"/>
</dbReference>
<dbReference type="Gene3D" id="3.30.980.10">
    <property type="entry name" value="Threonyl-trna Synthetase, Chain A, domain 2"/>
    <property type="match status" value="1"/>
</dbReference>
<dbReference type="InterPro" id="IPR003156">
    <property type="entry name" value="DHHA1_dom"/>
</dbReference>
<dbReference type="InterPro" id="IPR002318">
    <property type="entry name" value="Ala-tRNA-lgiase_IIc"/>
</dbReference>
<dbReference type="SUPFAM" id="SSF101353">
    <property type="entry name" value="Putative anticodon-binding domain of alanyl-tRNA synthetase (AlaRS)"/>
    <property type="match status" value="1"/>
</dbReference>
<dbReference type="InterPro" id="IPR009000">
    <property type="entry name" value="Transl_B-barrel_sf"/>
</dbReference>
<dbReference type="Proteomes" id="UP000184032">
    <property type="component" value="Unassembled WGS sequence"/>
</dbReference>
<dbReference type="PRINTS" id="PR00980">
    <property type="entry name" value="TRNASYNTHALA"/>
</dbReference>
<keyword evidence="14" id="KW-0963">Cytoplasm</keyword>
<evidence type="ECO:0000256" key="2">
    <source>
        <dbReference type="ARBA" id="ARBA00008226"/>
    </source>
</evidence>
<dbReference type="GO" id="GO:0005829">
    <property type="term" value="C:cytosol"/>
    <property type="evidence" value="ECO:0007669"/>
    <property type="project" value="TreeGrafter"/>
</dbReference>
<dbReference type="Pfam" id="PF02272">
    <property type="entry name" value="DHHA1"/>
    <property type="match status" value="1"/>
</dbReference>
<dbReference type="InterPro" id="IPR045864">
    <property type="entry name" value="aa-tRNA-synth_II/BPL/LPL"/>
</dbReference>
<dbReference type="FunFam" id="3.10.310.40:FF:000001">
    <property type="entry name" value="Alanine--tRNA ligase"/>
    <property type="match status" value="1"/>
</dbReference>
<evidence type="ECO:0000256" key="14">
    <source>
        <dbReference type="HAMAP-Rule" id="MF_00036"/>
    </source>
</evidence>
<keyword evidence="4 14" id="KW-0436">Ligase</keyword>
<evidence type="ECO:0000256" key="12">
    <source>
        <dbReference type="ARBA" id="ARBA00024779"/>
    </source>
</evidence>
<evidence type="ECO:0000256" key="13">
    <source>
        <dbReference type="ARBA" id="ARBA00048300"/>
    </source>
</evidence>
<dbReference type="GO" id="GO:0004813">
    <property type="term" value="F:alanine-tRNA ligase activity"/>
    <property type="evidence" value="ECO:0007669"/>
    <property type="project" value="UniProtKB-UniRule"/>
</dbReference>
<dbReference type="CDD" id="cd00673">
    <property type="entry name" value="AlaRS_core"/>
    <property type="match status" value="1"/>
</dbReference>
<evidence type="ECO:0000256" key="15">
    <source>
        <dbReference type="SAM" id="Coils"/>
    </source>
</evidence>
<evidence type="ECO:0000256" key="11">
    <source>
        <dbReference type="ARBA" id="ARBA00023146"/>
    </source>
</evidence>
<dbReference type="InterPro" id="IPR018164">
    <property type="entry name" value="Ala-tRNA-synth_IIc_N"/>
</dbReference>
<feature type="coiled-coil region" evidence="15">
    <location>
        <begin position="740"/>
        <end position="767"/>
    </location>
</feature>
<dbReference type="HAMAP" id="MF_00036_B">
    <property type="entry name" value="Ala_tRNA_synth_B"/>
    <property type="match status" value="1"/>
</dbReference>
<comment type="similarity">
    <text evidence="2 14">Belongs to the class-II aminoacyl-tRNA synthetase family.</text>
</comment>
<dbReference type="Pfam" id="PF07973">
    <property type="entry name" value="tRNA_SAD"/>
    <property type="match status" value="1"/>
</dbReference>
<keyword evidence="5 14" id="KW-0479">Metal-binding</keyword>
<accession>A0A1M5NNI6</accession>
<dbReference type="GO" id="GO:0000049">
    <property type="term" value="F:tRNA binding"/>
    <property type="evidence" value="ECO:0007669"/>
    <property type="project" value="UniProtKB-KW"/>
</dbReference>
<dbReference type="PANTHER" id="PTHR11777:SF9">
    <property type="entry name" value="ALANINE--TRNA LIGASE, CYTOPLASMIC"/>
    <property type="match status" value="1"/>
</dbReference>
<feature type="binding site" evidence="14">
    <location>
        <position position="678"/>
    </location>
    <ligand>
        <name>Zn(2+)</name>
        <dbReference type="ChEBI" id="CHEBI:29105"/>
    </ligand>
</feature>
<dbReference type="InterPro" id="IPR023033">
    <property type="entry name" value="Ala_tRNA_ligase_euk/bac"/>
</dbReference>
<dbReference type="EC" id="6.1.1.7" evidence="14"/>
<evidence type="ECO:0000313" key="17">
    <source>
        <dbReference type="EMBL" id="SHG91005.1"/>
    </source>
</evidence>
<dbReference type="GO" id="GO:0005524">
    <property type="term" value="F:ATP binding"/>
    <property type="evidence" value="ECO:0007669"/>
    <property type="project" value="UniProtKB-UniRule"/>
</dbReference>
<evidence type="ECO:0000256" key="3">
    <source>
        <dbReference type="ARBA" id="ARBA00022555"/>
    </source>
</evidence>
<dbReference type="Gene3D" id="2.40.30.130">
    <property type="match status" value="1"/>
</dbReference>
<comment type="domain">
    <text evidence="14">Consists of three domains; the N-terminal catalytic domain, the editing domain and the C-terminal C-Ala domain. The editing domain removes incorrectly charged amino acids, while the C-Ala domain, along with tRNA(Ala), serves as a bridge to cooperatively bring together the editing and aminoacylation centers thus stimulating deacylation of misacylated tRNAs.</text>
</comment>
<keyword evidence="7 14" id="KW-0862">Zinc</keyword>
<dbReference type="Pfam" id="PF01411">
    <property type="entry name" value="tRNA-synt_2c"/>
    <property type="match status" value="1"/>
</dbReference>
<name>A0A1M5NNI6_9FIRM</name>
<feature type="binding site" evidence="14">
    <location>
        <position position="572"/>
    </location>
    <ligand>
        <name>Zn(2+)</name>
        <dbReference type="ChEBI" id="CHEBI:29105"/>
    </ligand>
</feature>
<evidence type="ECO:0000259" key="16">
    <source>
        <dbReference type="PROSITE" id="PS50860"/>
    </source>
</evidence>
<dbReference type="Gene3D" id="3.30.930.10">
    <property type="entry name" value="Bira Bifunctional Protein, Domain 2"/>
    <property type="match status" value="1"/>
</dbReference>
<evidence type="ECO:0000256" key="9">
    <source>
        <dbReference type="ARBA" id="ARBA00022884"/>
    </source>
</evidence>
<comment type="cofactor">
    <cofactor evidence="14">
        <name>Zn(2+)</name>
        <dbReference type="ChEBI" id="CHEBI:29105"/>
    </cofactor>
    <text evidence="14">Binds 1 zinc ion per subunit.</text>
</comment>
<evidence type="ECO:0000313" key="18">
    <source>
        <dbReference type="Proteomes" id="UP000184032"/>
    </source>
</evidence>
<feature type="domain" description="Alanyl-transfer RNA synthetases family profile" evidence="16">
    <location>
        <begin position="9"/>
        <end position="717"/>
    </location>
</feature>
<dbReference type="InterPro" id="IPR012947">
    <property type="entry name" value="tRNA_SAD"/>
</dbReference>
<dbReference type="SUPFAM" id="SSF50447">
    <property type="entry name" value="Translation proteins"/>
    <property type="match status" value="1"/>
</dbReference>
<dbReference type="Gene3D" id="3.10.310.40">
    <property type="match status" value="1"/>
</dbReference>
<evidence type="ECO:0000256" key="8">
    <source>
        <dbReference type="ARBA" id="ARBA00022840"/>
    </source>
</evidence>
<dbReference type="FunFam" id="2.40.30.130:FF:000001">
    <property type="entry name" value="Alanine--tRNA ligase"/>
    <property type="match status" value="1"/>
</dbReference>
<protein>
    <recommendedName>
        <fullName evidence="14">Alanine--tRNA ligase</fullName>
        <ecNumber evidence="14">6.1.1.7</ecNumber>
    </recommendedName>
    <alternativeName>
        <fullName evidence="14">Alanyl-tRNA synthetase</fullName>
        <shortName evidence="14">AlaRS</shortName>
    </alternativeName>
</protein>
<feature type="binding site" evidence="14">
    <location>
        <position position="674"/>
    </location>
    <ligand>
        <name>Zn(2+)</name>
        <dbReference type="ChEBI" id="CHEBI:29105"/>
    </ligand>
</feature>
<sequence>MKRCRMRNLKLHEIRSEYLKFFESKQHLVLPSFSLIPKNDKSLLLIGAGMAPMKKYFTGELTPPSKRVTTCQKCIRTGDIENVGKTDRHATFFEMLGNFSFGDYFKREAIAWAWEFLTEVIEISKDDLWVTVYYEDDEAFKIWNEEIGIPKEKIVRLGKEDNFWELEVGPSGPCSEIFVDRGEKYGCGDKDCKPGCDCDRFIEVWNLVFTQFDKDENGVYHPLKHPNIDTGMGLERLATVLQKTNNIFEIDAIQNIIHKIEEITGYEYGSNEKLDVSVRVIADHIRAITFLISDTVRPSNEGRGYVLRRLIRRAARHGRILGVKKSFLSELAELIIESWGKDYYRELKDNRDKIIAVIKSEEEKFLETIEQGMTLLDNYIVKNLKGSDKDTLSGDIAFKLYDTFGFPIDLTIEILAENNFKVDLDGFNKNMELQRQMARSARDDSDNTGWSSEENDKIYEEFTNKFVGYEEESTNANIIAMVMENKLVEKLNVGDKAIVILDKTPFYGESGGQVGDTGVIKSDSFLLKVIDTKKNSKGLHLHIVEVEAGIVTKSEVFAEIDKKRRTNIRRNHSVTHLLHKALKEVLGSHVNQAGSEVFDNRLRFDFTHFESMTKDEVNKVEKIVNEKISESLSVTTTITTPEEAYKLGAVGLFEEKYSGEVRVVSMGDFSIELCGGTHVKNTSEILMFKILSEGGISSGVRRIEAITGPSVYNYLNSLESLRDESVRFLKVSTSDMLDKIKSVVDLNKNYEKEIKDLKQKEAENEVSNIIKSVKEHNSINYVTYVFEDVDLNIVRNIADEVRDKIGSVIVLFATVSDGKINFVCAVSKDLVKQNISAGNIVREVAKIAGGGGGGRADMATAGGKDISKLDLALSELKNLI</sequence>
<dbReference type="PROSITE" id="PS50860">
    <property type="entry name" value="AA_TRNA_LIGASE_II_ALA"/>
    <property type="match status" value="1"/>
</dbReference>
<keyword evidence="3 14" id="KW-0820">tRNA-binding</keyword>
<dbReference type="Gene3D" id="3.30.54.20">
    <property type="match status" value="1"/>
</dbReference>
<dbReference type="SUPFAM" id="SSF55681">
    <property type="entry name" value="Class II aaRS and biotin synthetases"/>
    <property type="match status" value="1"/>
</dbReference>
<evidence type="ECO:0000256" key="4">
    <source>
        <dbReference type="ARBA" id="ARBA00022598"/>
    </source>
</evidence>
<evidence type="ECO:0000256" key="7">
    <source>
        <dbReference type="ARBA" id="ARBA00022833"/>
    </source>
</evidence>
<dbReference type="GO" id="GO:0140096">
    <property type="term" value="F:catalytic activity, acting on a protein"/>
    <property type="evidence" value="ECO:0007669"/>
    <property type="project" value="UniProtKB-ARBA"/>
</dbReference>
<evidence type="ECO:0000256" key="6">
    <source>
        <dbReference type="ARBA" id="ARBA00022741"/>
    </source>
</evidence>